<dbReference type="EMBL" id="JAVFKY010000002">
    <property type="protein sequence ID" value="KAK5581001.1"/>
    <property type="molecule type" value="Genomic_DNA"/>
</dbReference>
<reference evidence="1 2" key="1">
    <citation type="submission" date="2023-11" db="EMBL/GenBank/DDBJ databases">
        <title>Dfirmibasis_genome.</title>
        <authorList>
            <person name="Edelbroek B."/>
            <person name="Kjellin J."/>
            <person name="Jerlstrom-Hultqvist J."/>
            <person name="Soderbom F."/>
        </authorList>
    </citation>
    <scope>NUCLEOTIDE SEQUENCE [LARGE SCALE GENOMIC DNA]</scope>
    <source>
        <strain evidence="1 2">TNS-C-14</strain>
    </source>
</reference>
<protein>
    <submittedName>
        <fullName evidence="1">Uncharacterized protein</fullName>
    </submittedName>
</protein>
<accession>A0AAN7YWC3</accession>
<evidence type="ECO:0000313" key="2">
    <source>
        <dbReference type="Proteomes" id="UP001344447"/>
    </source>
</evidence>
<dbReference type="Proteomes" id="UP001344447">
    <property type="component" value="Unassembled WGS sequence"/>
</dbReference>
<evidence type="ECO:0000313" key="1">
    <source>
        <dbReference type="EMBL" id="KAK5581001.1"/>
    </source>
</evidence>
<gene>
    <name evidence="1" type="ORF">RB653_001028</name>
</gene>
<sequence length="72" mass="7985">MSIFKSMISMTGSSNYISSQTIATNYNSRNSTNQTSNSSTMFNYETFNPALPGAPIIVDQNGNIICLYKKKF</sequence>
<proteinExistence type="predicted"/>
<comment type="caution">
    <text evidence="1">The sequence shown here is derived from an EMBL/GenBank/DDBJ whole genome shotgun (WGS) entry which is preliminary data.</text>
</comment>
<name>A0AAN7YWC3_9MYCE</name>
<organism evidence="1 2">
    <name type="scientific">Dictyostelium firmibasis</name>
    <dbReference type="NCBI Taxonomy" id="79012"/>
    <lineage>
        <taxon>Eukaryota</taxon>
        <taxon>Amoebozoa</taxon>
        <taxon>Evosea</taxon>
        <taxon>Eumycetozoa</taxon>
        <taxon>Dictyostelia</taxon>
        <taxon>Dictyosteliales</taxon>
        <taxon>Dictyosteliaceae</taxon>
        <taxon>Dictyostelium</taxon>
    </lineage>
</organism>
<dbReference type="AlphaFoldDB" id="A0AAN7YWC3"/>
<keyword evidence="2" id="KW-1185">Reference proteome</keyword>